<dbReference type="AlphaFoldDB" id="A0A2T3QGT4"/>
<sequence length="110" mass="12938">MASINYEHSLDEKILVVYEHDSFDDIQKSLLTWGCNKYINCTFKVYFNNYSHELTHIGFVQLIYNDTDAKYIIQHFTADHKELSTQSDAVNSYQDRCRLKFSNAPSMRIS</sequence>
<evidence type="ECO:0000313" key="2">
    <source>
        <dbReference type="Proteomes" id="UP000251647"/>
    </source>
</evidence>
<dbReference type="Proteomes" id="UP000251647">
    <property type="component" value="Unassembled WGS sequence"/>
</dbReference>
<name>A0A2T3QGT4_PHODM</name>
<proteinExistence type="predicted"/>
<evidence type="ECO:0000313" key="1">
    <source>
        <dbReference type="EMBL" id="SPY28304.1"/>
    </source>
</evidence>
<accession>A0A2T3QGT4</accession>
<organism evidence="1 2">
    <name type="scientific">Photobacterium damselae</name>
    <dbReference type="NCBI Taxonomy" id="38293"/>
    <lineage>
        <taxon>Bacteria</taxon>
        <taxon>Pseudomonadati</taxon>
        <taxon>Pseudomonadota</taxon>
        <taxon>Gammaproteobacteria</taxon>
        <taxon>Vibrionales</taxon>
        <taxon>Vibrionaceae</taxon>
        <taxon>Photobacterium</taxon>
    </lineage>
</organism>
<reference evidence="1 2" key="1">
    <citation type="submission" date="2018-06" db="EMBL/GenBank/DDBJ databases">
        <authorList>
            <consortium name="Pathogen Informatics"/>
            <person name="Doyle S."/>
        </authorList>
    </citation>
    <scope>NUCLEOTIDE SEQUENCE [LARGE SCALE GENOMIC DNA]</scope>
    <source>
        <strain evidence="1 2">NCTC11647</strain>
    </source>
</reference>
<protein>
    <submittedName>
        <fullName evidence="1">Uncharacterized protein</fullName>
    </submittedName>
</protein>
<dbReference type="EMBL" id="UATL01000001">
    <property type="protein sequence ID" value="SPY28304.1"/>
    <property type="molecule type" value="Genomic_DNA"/>
</dbReference>
<gene>
    <name evidence="1" type="ORF">NCTC11647_01393</name>
</gene>